<sequence length="175" mass="19738">MAGVTMEDVEFRETNLDRIAKSWSLAMGYSHERIQKVHDLTDEEMRHAANEGHVVLETVCLFIHSSIKRGQFKLPCDFWSILLHEFGIVVYPSAMTEAVDLHGVNVDKTFTDCYHGHIVMLGRRRSSGPPPCPFEYLRQPPPVYKKNTSDEEGSDTDETDSGIGCEKCCEGCAQE</sequence>
<feature type="compositionally biased region" description="Acidic residues" evidence="1">
    <location>
        <begin position="150"/>
        <end position="160"/>
    </location>
</feature>
<reference evidence="2" key="1">
    <citation type="journal article" date="2021" name="J Fungi (Basel)">
        <title>Genomic and Metabolomic Analyses of the Marine Fungus Emericellopsis cladophorae: Insights into Saltwater Adaptability Mechanisms and Its Biosynthetic Potential.</title>
        <authorList>
            <person name="Goncalves M.F.M."/>
            <person name="Hilario S."/>
            <person name="Van de Peer Y."/>
            <person name="Esteves A.C."/>
            <person name="Alves A."/>
        </authorList>
    </citation>
    <scope>NUCLEOTIDE SEQUENCE</scope>
    <source>
        <strain evidence="2">MUM 19.33</strain>
    </source>
</reference>
<evidence type="ECO:0000256" key="1">
    <source>
        <dbReference type="SAM" id="MobiDB-lite"/>
    </source>
</evidence>
<evidence type="ECO:0000313" key="2">
    <source>
        <dbReference type="EMBL" id="KAI6782534.1"/>
    </source>
</evidence>
<feature type="region of interest" description="Disordered" evidence="1">
    <location>
        <begin position="130"/>
        <end position="165"/>
    </location>
</feature>
<proteinExistence type="predicted"/>
<dbReference type="EMBL" id="JAGIXG020000012">
    <property type="protein sequence ID" value="KAI6782534.1"/>
    <property type="molecule type" value="Genomic_DNA"/>
</dbReference>
<feature type="compositionally biased region" description="Pro residues" evidence="1">
    <location>
        <begin position="130"/>
        <end position="143"/>
    </location>
</feature>
<evidence type="ECO:0000313" key="3">
    <source>
        <dbReference type="Proteomes" id="UP001055219"/>
    </source>
</evidence>
<gene>
    <name evidence="2" type="ORF">J7T54_003545</name>
</gene>
<organism evidence="2 3">
    <name type="scientific">Emericellopsis cladophorae</name>
    <dbReference type="NCBI Taxonomy" id="2686198"/>
    <lineage>
        <taxon>Eukaryota</taxon>
        <taxon>Fungi</taxon>
        <taxon>Dikarya</taxon>
        <taxon>Ascomycota</taxon>
        <taxon>Pezizomycotina</taxon>
        <taxon>Sordariomycetes</taxon>
        <taxon>Hypocreomycetidae</taxon>
        <taxon>Hypocreales</taxon>
        <taxon>Bionectriaceae</taxon>
        <taxon>Emericellopsis</taxon>
    </lineage>
</organism>
<reference evidence="2" key="2">
    <citation type="submission" date="2022-07" db="EMBL/GenBank/DDBJ databases">
        <authorList>
            <person name="Goncalves M.F.M."/>
            <person name="Hilario S."/>
            <person name="Van De Peer Y."/>
            <person name="Esteves A.C."/>
            <person name="Alves A."/>
        </authorList>
    </citation>
    <scope>NUCLEOTIDE SEQUENCE</scope>
    <source>
        <strain evidence="2">MUM 19.33</strain>
    </source>
</reference>
<dbReference type="Proteomes" id="UP001055219">
    <property type="component" value="Unassembled WGS sequence"/>
</dbReference>
<name>A0A9P9Y410_9HYPO</name>
<dbReference type="RefSeq" id="XP_051363390.1">
    <property type="nucleotide sequence ID" value="XM_051505040.1"/>
</dbReference>
<keyword evidence="3" id="KW-1185">Reference proteome</keyword>
<dbReference type="AlphaFoldDB" id="A0A9P9Y410"/>
<dbReference type="GeneID" id="75830044"/>
<accession>A0A9P9Y410</accession>
<protein>
    <submittedName>
        <fullName evidence="2">Uncharacterized protein</fullName>
    </submittedName>
</protein>
<dbReference type="OrthoDB" id="5131008at2759"/>
<comment type="caution">
    <text evidence="2">The sequence shown here is derived from an EMBL/GenBank/DDBJ whole genome shotgun (WGS) entry which is preliminary data.</text>
</comment>